<gene>
    <name evidence="5" type="ORF">GCM10009863_28900</name>
</gene>
<sequence length="500" mass="53416">MTAARLPRHDHYIGGAWAAPVGGAYLPSTNPTTGATWYETARGDRGDAERAVEAASAAFEDPAWRDMPQPRRAALLRRLAELIGEHGEELARTETLDNGKLLTEMRAQLASLPEYFHYYAGLADKPHGRTIPAARKEILNYTVREPLGVVVAITPWNSPLLLTATKIAPALAAGNTVVIKPSEHTSASLLQLAPLFEKAGFPPGVVNVVTGYGDEVGTPLVEHPRVAKVSFTGSTATGSRIAASCAARFVPTTLELGGKSPNIVFEDADVSNAATGIVAGVFAAAGQTCVAGSRVFAQRAVYDEVVERVSARAAAIRLGDPLEADTQLGPLAIESQRDRVEEYVRLGRSDGARVAEGGRRPDLGTPLSGGFFFRPTVFTDAVNSMRLCQEEIFGPVVALMPFDTEEELIGLANDTDYGLAAGVWTRDLARAHRVAAGLDAGTVWVNTYRSMSPMSPRSGFKSSGMGVEHGTEAMDEYTRLKSVWINTDEGPADDPFVLRS</sequence>
<dbReference type="InterPro" id="IPR016163">
    <property type="entry name" value="Ald_DH_C"/>
</dbReference>
<dbReference type="Gene3D" id="3.40.309.10">
    <property type="entry name" value="Aldehyde Dehydrogenase, Chain A, domain 2"/>
    <property type="match status" value="1"/>
</dbReference>
<evidence type="ECO:0000313" key="5">
    <source>
        <dbReference type="EMBL" id="GAA2613400.1"/>
    </source>
</evidence>
<dbReference type="SUPFAM" id="SSF53720">
    <property type="entry name" value="ALDH-like"/>
    <property type="match status" value="1"/>
</dbReference>
<organism evidence="5 6">
    <name type="scientific">Streptomyces axinellae</name>
    <dbReference type="NCBI Taxonomy" id="552788"/>
    <lineage>
        <taxon>Bacteria</taxon>
        <taxon>Bacillati</taxon>
        <taxon>Actinomycetota</taxon>
        <taxon>Actinomycetes</taxon>
        <taxon>Kitasatosporales</taxon>
        <taxon>Streptomycetaceae</taxon>
        <taxon>Streptomyces</taxon>
    </lineage>
</organism>
<evidence type="ECO:0000256" key="3">
    <source>
        <dbReference type="RuleBase" id="RU003345"/>
    </source>
</evidence>
<feature type="domain" description="Aldehyde dehydrogenase" evidence="4">
    <location>
        <begin position="25"/>
        <end position="483"/>
    </location>
</feature>
<evidence type="ECO:0000256" key="1">
    <source>
        <dbReference type="ARBA" id="ARBA00023002"/>
    </source>
</evidence>
<evidence type="ECO:0000259" key="4">
    <source>
        <dbReference type="Pfam" id="PF00171"/>
    </source>
</evidence>
<evidence type="ECO:0000313" key="6">
    <source>
        <dbReference type="Proteomes" id="UP001501447"/>
    </source>
</evidence>
<dbReference type="CDD" id="cd07114">
    <property type="entry name" value="ALDH_DhaS"/>
    <property type="match status" value="1"/>
</dbReference>
<protein>
    <submittedName>
        <fullName evidence="5">Aldehyde dehydrogenase</fullName>
    </submittedName>
</protein>
<dbReference type="PROSITE" id="PS00687">
    <property type="entry name" value="ALDEHYDE_DEHYDR_GLU"/>
    <property type="match status" value="1"/>
</dbReference>
<dbReference type="InterPro" id="IPR029510">
    <property type="entry name" value="Ald_DH_CS_GLU"/>
</dbReference>
<reference evidence="5 6" key="1">
    <citation type="journal article" date="2019" name="Int. J. Syst. Evol. Microbiol.">
        <title>The Global Catalogue of Microorganisms (GCM) 10K type strain sequencing project: providing services to taxonomists for standard genome sequencing and annotation.</title>
        <authorList>
            <consortium name="The Broad Institute Genomics Platform"/>
            <consortium name="The Broad Institute Genome Sequencing Center for Infectious Disease"/>
            <person name="Wu L."/>
            <person name="Ma J."/>
        </authorList>
    </citation>
    <scope>NUCLEOTIDE SEQUENCE [LARGE SCALE GENOMIC DNA]</scope>
    <source>
        <strain evidence="5 6">JCM 16373</strain>
    </source>
</reference>
<dbReference type="InterPro" id="IPR016160">
    <property type="entry name" value="Ald_DH_CS_CYS"/>
</dbReference>
<keyword evidence="6" id="KW-1185">Reference proteome</keyword>
<dbReference type="Proteomes" id="UP001501447">
    <property type="component" value="Unassembled WGS sequence"/>
</dbReference>
<accession>A0ABN3Q663</accession>
<dbReference type="InterPro" id="IPR016162">
    <property type="entry name" value="Ald_DH_N"/>
</dbReference>
<comment type="caution">
    <text evidence="5">The sequence shown here is derived from an EMBL/GenBank/DDBJ whole genome shotgun (WGS) entry which is preliminary data.</text>
</comment>
<comment type="similarity">
    <text evidence="3">Belongs to the aldehyde dehydrogenase family.</text>
</comment>
<dbReference type="Gene3D" id="3.40.605.10">
    <property type="entry name" value="Aldehyde Dehydrogenase, Chain A, domain 1"/>
    <property type="match status" value="1"/>
</dbReference>
<evidence type="ECO:0000256" key="2">
    <source>
        <dbReference type="PROSITE-ProRule" id="PRU10007"/>
    </source>
</evidence>
<keyword evidence="1 3" id="KW-0560">Oxidoreductase</keyword>
<name>A0ABN3Q663_9ACTN</name>
<proteinExistence type="inferred from homology"/>
<feature type="active site" evidence="2">
    <location>
        <position position="255"/>
    </location>
</feature>
<dbReference type="InterPro" id="IPR015590">
    <property type="entry name" value="Aldehyde_DH_dom"/>
</dbReference>
<dbReference type="PANTHER" id="PTHR11699">
    <property type="entry name" value="ALDEHYDE DEHYDROGENASE-RELATED"/>
    <property type="match status" value="1"/>
</dbReference>
<dbReference type="EMBL" id="BAAARJ010000008">
    <property type="protein sequence ID" value="GAA2613400.1"/>
    <property type="molecule type" value="Genomic_DNA"/>
</dbReference>
<dbReference type="Pfam" id="PF00171">
    <property type="entry name" value="Aldedh"/>
    <property type="match status" value="1"/>
</dbReference>
<dbReference type="PROSITE" id="PS00070">
    <property type="entry name" value="ALDEHYDE_DEHYDR_CYS"/>
    <property type="match status" value="1"/>
</dbReference>
<dbReference type="RefSeq" id="WP_344565926.1">
    <property type="nucleotide sequence ID" value="NZ_BAAARJ010000008.1"/>
</dbReference>
<dbReference type="InterPro" id="IPR016161">
    <property type="entry name" value="Ald_DH/histidinol_DH"/>
</dbReference>